<keyword evidence="2" id="KW-0812">Transmembrane</keyword>
<feature type="transmembrane region" description="Helical" evidence="2">
    <location>
        <begin position="253"/>
        <end position="275"/>
    </location>
</feature>
<feature type="region of interest" description="Disordered" evidence="1">
    <location>
        <begin position="1"/>
        <end position="56"/>
    </location>
</feature>
<dbReference type="AlphaFoldDB" id="A0A9P6GJY5"/>
<feature type="compositionally biased region" description="Polar residues" evidence="1">
    <location>
        <begin position="1"/>
        <end position="19"/>
    </location>
</feature>
<evidence type="ECO:0000256" key="2">
    <source>
        <dbReference type="SAM" id="Phobius"/>
    </source>
</evidence>
<comment type="caution">
    <text evidence="3">The sequence shown here is derived from an EMBL/GenBank/DDBJ whole genome shotgun (WGS) entry which is preliminary data.</text>
</comment>
<keyword evidence="2" id="KW-0472">Membrane</keyword>
<gene>
    <name evidence="3" type="ORF">PMIN01_04340</name>
</gene>
<evidence type="ECO:0000256" key="1">
    <source>
        <dbReference type="SAM" id="MobiDB-lite"/>
    </source>
</evidence>
<dbReference type="OrthoDB" id="2150604at2759"/>
<feature type="compositionally biased region" description="Low complexity" evidence="1">
    <location>
        <begin position="27"/>
        <end position="36"/>
    </location>
</feature>
<keyword evidence="2" id="KW-1133">Transmembrane helix</keyword>
<organism evidence="3 4">
    <name type="scientific">Paraphaeosphaeria minitans</name>
    <dbReference type="NCBI Taxonomy" id="565426"/>
    <lineage>
        <taxon>Eukaryota</taxon>
        <taxon>Fungi</taxon>
        <taxon>Dikarya</taxon>
        <taxon>Ascomycota</taxon>
        <taxon>Pezizomycotina</taxon>
        <taxon>Dothideomycetes</taxon>
        <taxon>Pleosporomycetidae</taxon>
        <taxon>Pleosporales</taxon>
        <taxon>Massarineae</taxon>
        <taxon>Didymosphaeriaceae</taxon>
        <taxon>Paraphaeosphaeria</taxon>
    </lineage>
</organism>
<evidence type="ECO:0000313" key="4">
    <source>
        <dbReference type="Proteomes" id="UP000756921"/>
    </source>
</evidence>
<dbReference type="EMBL" id="WJXW01000004">
    <property type="protein sequence ID" value="KAF9736561.1"/>
    <property type="molecule type" value="Genomic_DNA"/>
</dbReference>
<reference evidence="3" key="1">
    <citation type="journal article" date="2020" name="Mol. Plant Microbe Interact.">
        <title>Genome Sequence of the Biocontrol Agent Coniothyrium minitans strain Conio (IMI 134523).</title>
        <authorList>
            <person name="Patel D."/>
            <person name="Shittu T.A."/>
            <person name="Baroncelli R."/>
            <person name="Muthumeenakshi S."/>
            <person name="Osborne T.H."/>
            <person name="Janganan T.K."/>
            <person name="Sreenivasaprasad S."/>
        </authorList>
    </citation>
    <scope>NUCLEOTIDE SEQUENCE</scope>
    <source>
        <strain evidence="3">Conio</strain>
    </source>
</reference>
<protein>
    <submittedName>
        <fullName evidence="3">Uncharacterized protein</fullName>
    </submittedName>
</protein>
<name>A0A9P6GJY5_9PLEO</name>
<feature type="transmembrane region" description="Helical" evidence="2">
    <location>
        <begin position="112"/>
        <end position="136"/>
    </location>
</feature>
<feature type="transmembrane region" description="Helical" evidence="2">
    <location>
        <begin position="214"/>
        <end position="233"/>
    </location>
</feature>
<keyword evidence="4" id="KW-1185">Reference proteome</keyword>
<feature type="compositionally biased region" description="Polar residues" evidence="1">
    <location>
        <begin position="37"/>
        <end position="48"/>
    </location>
</feature>
<accession>A0A9P6GJY5</accession>
<evidence type="ECO:0000313" key="3">
    <source>
        <dbReference type="EMBL" id="KAF9736561.1"/>
    </source>
</evidence>
<feature type="transmembrane region" description="Helical" evidence="2">
    <location>
        <begin position="148"/>
        <end position="165"/>
    </location>
</feature>
<sequence>MLNSTVPRNSQRIVPTSKNHGPEAQSTTQTCTNTNTDHSSIHNVTSTPEEQEAERKRNTYSGLPAFLDFLWGGVYAPGASTHDPIEILLNTEDPDEKDRLTEIWRDNRLNELSFVGVVSELLAGVLTSTGSWPAILPSGKTSPWPVRTTWYCDIVLSVFSLLSAADQTVRLHRMSSHRVGRTQIRELLSKSNGKHKNGRLRPSMAQLYTWQMPVMFLTTASICMIVGLFLHVWSAIKGIDHDNWWSDDAKVAVVFTVVGGVGIIVFLAGQVTLYVPSCRKK</sequence>
<dbReference type="Proteomes" id="UP000756921">
    <property type="component" value="Unassembled WGS sequence"/>
</dbReference>
<proteinExistence type="predicted"/>